<name>A0A6C0PCM3_9BACL</name>
<keyword evidence="3" id="KW-1003">Cell membrane</keyword>
<dbReference type="Gene3D" id="1.20.1250.20">
    <property type="entry name" value="MFS general substrate transporter like domains"/>
    <property type="match status" value="1"/>
</dbReference>
<keyword evidence="5 7" id="KW-1133">Transmembrane helix</keyword>
<feature type="transmembrane region" description="Helical" evidence="7">
    <location>
        <begin position="12"/>
        <end position="30"/>
    </location>
</feature>
<dbReference type="AlphaFoldDB" id="A0A6C0PCM3"/>
<comment type="subcellular location">
    <subcellularLocation>
        <location evidence="1">Cell membrane</location>
        <topology evidence="1">Multi-pass membrane protein</topology>
    </subcellularLocation>
</comment>
<dbReference type="CDD" id="cd17321">
    <property type="entry name" value="MFS_MMR_MDR_like"/>
    <property type="match status" value="1"/>
</dbReference>
<evidence type="ECO:0000256" key="1">
    <source>
        <dbReference type="ARBA" id="ARBA00004651"/>
    </source>
</evidence>
<dbReference type="SUPFAM" id="SSF103473">
    <property type="entry name" value="MFS general substrate transporter"/>
    <property type="match status" value="2"/>
</dbReference>
<dbReference type="PANTHER" id="PTHR42718:SF46">
    <property type="entry name" value="BLR6921 PROTEIN"/>
    <property type="match status" value="1"/>
</dbReference>
<evidence type="ECO:0000256" key="4">
    <source>
        <dbReference type="ARBA" id="ARBA00022692"/>
    </source>
</evidence>
<feature type="domain" description="Major facilitator superfamily (MFS) profile" evidence="8">
    <location>
        <begin position="15"/>
        <end position="476"/>
    </location>
</feature>
<dbReference type="Gene3D" id="1.20.1720.10">
    <property type="entry name" value="Multidrug resistance protein D"/>
    <property type="match status" value="1"/>
</dbReference>
<dbReference type="NCBIfam" id="TIGR00711">
    <property type="entry name" value="efflux_EmrB"/>
    <property type="match status" value="1"/>
</dbReference>
<dbReference type="InterPro" id="IPR004638">
    <property type="entry name" value="EmrB-like"/>
</dbReference>
<dbReference type="RefSeq" id="WP_162645004.1">
    <property type="nucleotide sequence ID" value="NZ_CP048286.1"/>
</dbReference>
<dbReference type="InterPro" id="IPR036259">
    <property type="entry name" value="MFS_trans_sf"/>
</dbReference>
<dbReference type="InterPro" id="IPR011701">
    <property type="entry name" value="MFS"/>
</dbReference>
<feature type="transmembrane region" description="Helical" evidence="7">
    <location>
        <begin position="81"/>
        <end position="98"/>
    </location>
</feature>
<evidence type="ECO:0000313" key="9">
    <source>
        <dbReference type="EMBL" id="QHW34852.1"/>
    </source>
</evidence>
<dbReference type="InterPro" id="IPR020846">
    <property type="entry name" value="MFS_dom"/>
</dbReference>
<evidence type="ECO:0000256" key="7">
    <source>
        <dbReference type="SAM" id="Phobius"/>
    </source>
</evidence>
<feature type="transmembrane region" description="Helical" evidence="7">
    <location>
        <begin position="334"/>
        <end position="354"/>
    </location>
</feature>
<dbReference type="PANTHER" id="PTHR42718">
    <property type="entry name" value="MAJOR FACILITATOR SUPERFAMILY MULTIDRUG TRANSPORTER MFSC"/>
    <property type="match status" value="1"/>
</dbReference>
<feature type="transmembrane region" description="Helical" evidence="7">
    <location>
        <begin position="104"/>
        <end position="128"/>
    </location>
</feature>
<dbReference type="GO" id="GO:0005886">
    <property type="term" value="C:plasma membrane"/>
    <property type="evidence" value="ECO:0007669"/>
    <property type="project" value="UniProtKB-SubCell"/>
</dbReference>
<keyword evidence="10" id="KW-1185">Reference proteome</keyword>
<feature type="transmembrane region" description="Helical" evidence="7">
    <location>
        <begin position="306"/>
        <end position="327"/>
    </location>
</feature>
<protein>
    <submittedName>
        <fullName evidence="9">MFS transporter</fullName>
    </submittedName>
</protein>
<evidence type="ECO:0000313" key="10">
    <source>
        <dbReference type="Proteomes" id="UP000479114"/>
    </source>
</evidence>
<dbReference type="PROSITE" id="PS50850">
    <property type="entry name" value="MFS"/>
    <property type="match status" value="1"/>
</dbReference>
<evidence type="ECO:0000259" key="8">
    <source>
        <dbReference type="PROSITE" id="PS50850"/>
    </source>
</evidence>
<feature type="transmembrane region" description="Helical" evidence="7">
    <location>
        <begin position="140"/>
        <end position="163"/>
    </location>
</feature>
<evidence type="ECO:0000256" key="2">
    <source>
        <dbReference type="ARBA" id="ARBA00022448"/>
    </source>
</evidence>
<organism evidence="9 10">
    <name type="scientific">Paenibacillus rhizovicinus</name>
    <dbReference type="NCBI Taxonomy" id="2704463"/>
    <lineage>
        <taxon>Bacteria</taxon>
        <taxon>Bacillati</taxon>
        <taxon>Bacillota</taxon>
        <taxon>Bacilli</taxon>
        <taxon>Bacillales</taxon>
        <taxon>Paenibacillaceae</taxon>
        <taxon>Paenibacillus</taxon>
    </lineage>
</organism>
<feature type="transmembrane region" description="Helical" evidence="7">
    <location>
        <begin position="50"/>
        <end position="69"/>
    </location>
</feature>
<gene>
    <name evidence="9" type="ORF">GZH47_00750</name>
</gene>
<dbReference type="Pfam" id="PF07690">
    <property type="entry name" value="MFS_1"/>
    <property type="match status" value="2"/>
</dbReference>
<accession>A0A6C0PCM3</accession>
<feature type="transmembrane region" description="Helical" evidence="7">
    <location>
        <begin position="271"/>
        <end position="294"/>
    </location>
</feature>
<sequence length="476" mass="51219">MHSSGKADHLYPWFVLSVTSLGVLLVLLNVGTLNVALPVVSRHFHVGASFADWIVLSYLIVNTILILVFGQLSDIYGRKKLYMIGMATFTISSLLIGLSPNVWILIVFRCIQAAGGALVITNTTALITDAFPKHSLGKGLGINVLVAAAAQLLGPVLGGVMASALGWRWVFWFNVPFGLIGLFWGMFVLRSTEHRDASGKADVWGGIVICLCLGGFIISLSEGSALGWGNWLVLLGFLLFVVLMPVFILIEKRVSSPLIDLSLFRNRQFTIANIATFINFFSVTALTLLIALYYQAAYQESATQAGLKILPVTLGMLIISPVAGALITKFEARFLATAGLFTSAIGLLMLIITMSPHVPYVVLGLGMFLVGLGCGLFMTPNTASIMASVPENRRGIANGLRSMLNSLGQVLSTAVGLMIVKIFLPDRLKDVIYVGSASRLSFDDLSRIVTSYRIAFVVLFAVSVAGVVLSLLRGKK</sequence>
<feature type="transmembrane region" description="Helical" evidence="7">
    <location>
        <begin position="201"/>
        <end position="219"/>
    </location>
</feature>
<evidence type="ECO:0000256" key="5">
    <source>
        <dbReference type="ARBA" id="ARBA00022989"/>
    </source>
</evidence>
<feature type="transmembrane region" description="Helical" evidence="7">
    <location>
        <begin position="231"/>
        <end position="250"/>
    </location>
</feature>
<dbReference type="Proteomes" id="UP000479114">
    <property type="component" value="Chromosome"/>
</dbReference>
<reference evidence="9 10" key="1">
    <citation type="submission" date="2020-02" db="EMBL/GenBank/DDBJ databases">
        <title>Paenibacillus sp. nov., isolated from rhizosphere soil of tomato.</title>
        <authorList>
            <person name="Weon H.-Y."/>
            <person name="Lee S.A."/>
        </authorList>
    </citation>
    <scope>NUCLEOTIDE SEQUENCE [LARGE SCALE GENOMIC DNA]</scope>
    <source>
        <strain evidence="9 10">14171R-81</strain>
    </source>
</reference>
<dbReference type="KEGG" id="prz:GZH47_00750"/>
<feature type="transmembrane region" description="Helical" evidence="7">
    <location>
        <begin position="169"/>
        <end position="189"/>
    </location>
</feature>
<keyword evidence="6 7" id="KW-0472">Membrane</keyword>
<keyword evidence="2" id="KW-0813">Transport</keyword>
<feature type="transmembrane region" description="Helical" evidence="7">
    <location>
        <begin position="452"/>
        <end position="472"/>
    </location>
</feature>
<dbReference type="EMBL" id="CP048286">
    <property type="protein sequence ID" value="QHW34852.1"/>
    <property type="molecule type" value="Genomic_DNA"/>
</dbReference>
<feature type="transmembrane region" description="Helical" evidence="7">
    <location>
        <begin position="360"/>
        <end position="383"/>
    </location>
</feature>
<evidence type="ECO:0000256" key="3">
    <source>
        <dbReference type="ARBA" id="ARBA00022475"/>
    </source>
</evidence>
<proteinExistence type="predicted"/>
<evidence type="ECO:0000256" key="6">
    <source>
        <dbReference type="ARBA" id="ARBA00023136"/>
    </source>
</evidence>
<keyword evidence="4 7" id="KW-0812">Transmembrane</keyword>
<dbReference type="GO" id="GO:0022857">
    <property type="term" value="F:transmembrane transporter activity"/>
    <property type="evidence" value="ECO:0007669"/>
    <property type="project" value="InterPro"/>
</dbReference>